<keyword evidence="1" id="KW-0238">DNA-binding</keyword>
<dbReference type="GO" id="GO:0003677">
    <property type="term" value="F:DNA binding"/>
    <property type="evidence" value="ECO:0007669"/>
    <property type="project" value="UniProtKB-KW"/>
</dbReference>
<dbReference type="EMBL" id="BAABCP010000001">
    <property type="protein sequence ID" value="GAA3929047.1"/>
    <property type="molecule type" value="Genomic_DNA"/>
</dbReference>
<comment type="caution">
    <text evidence="1">The sequence shown here is derived from an EMBL/GenBank/DDBJ whole genome shotgun (WGS) entry which is preliminary data.</text>
</comment>
<sequence length="137" mass="15712">MATIEDVRRIALEFPRVIERVDGHNRGPCWRTNAGMLAWERPPRRHDLEQLAALGREWPEGVVIGIHVEGEQAKAAAIETRPDVFFTIPHFDGYPAVLTRLDTIDEQLLREMITDAWLLRVPRTVAKAWLDEHGLTE</sequence>
<proteinExistence type="predicted"/>
<protein>
    <submittedName>
        <fullName evidence="1">MmcQ/YjbR family DNA-binding protein</fullName>
    </submittedName>
</protein>
<keyword evidence="2" id="KW-1185">Reference proteome</keyword>
<evidence type="ECO:0000313" key="1">
    <source>
        <dbReference type="EMBL" id="GAA3929047.1"/>
    </source>
</evidence>
<organism evidence="1 2">
    <name type="scientific">Microbacterium soli</name>
    <dbReference type="NCBI Taxonomy" id="446075"/>
    <lineage>
        <taxon>Bacteria</taxon>
        <taxon>Bacillati</taxon>
        <taxon>Actinomycetota</taxon>
        <taxon>Actinomycetes</taxon>
        <taxon>Micrococcales</taxon>
        <taxon>Microbacteriaceae</taxon>
        <taxon>Microbacterium</taxon>
    </lineage>
</organism>
<reference evidence="2" key="1">
    <citation type="journal article" date="2019" name="Int. J. Syst. Evol. Microbiol.">
        <title>The Global Catalogue of Microorganisms (GCM) 10K type strain sequencing project: providing services to taxonomists for standard genome sequencing and annotation.</title>
        <authorList>
            <consortium name="The Broad Institute Genomics Platform"/>
            <consortium name="The Broad Institute Genome Sequencing Center for Infectious Disease"/>
            <person name="Wu L."/>
            <person name="Ma J."/>
        </authorList>
    </citation>
    <scope>NUCLEOTIDE SEQUENCE [LARGE SCALE GENOMIC DNA]</scope>
    <source>
        <strain evidence="2">JCM 17024</strain>
    </source>
</reference>
<name>A0ABP7MUL0_9MICO</name>
<dbReference type="RefSeq" id="WP_344817901.1">
    <property type="nucleotide sequence ID" value="NZ_BAABCP010000001.1"/>
</dbReference>
<accession>A0ABP7MUL0</accession>
<evidence type="ECO:0000313" key="2">
    <source>
        <dbReference type="Proteomes" id="UP001501591"/>
    </source>
</evidence>
<gene>
    <name evidence="1" type="ORF">GCM10022383_04820</name>
</gene>
<dbReference type="Proteomes" id="UP001501591">
    <property type="component" value="Unassembled WGS sequence"/>
</dbReference>